<dbReference type="HOGENOM" id="CLU_1452853_0_0_4"/>
<organism evidence="2 3">
    <name type="scientific">Methylibium petroleiphilum (strain ATCC BAA-1232 / LMG 22953 / PM1)</name>
    <dbReference type="NCBI Taxonomy" id="420662"/>
    <lineage>
        <taxon>Bacteria</taxon>
        <taxon>Pseudomonadati</taxon>
        <taxon>Pseudomonadota</taxon>
        <taxon>Betaproteobacteria</taxon>
        <taxon>Burkholderiales</taxon>
        <taxon>Sphaerotilaceae</taxon>
        <taxon>Methylibium</taxon>
    </lineage>
</organism>
<name>A2SDK4_METPP</name>
<dbReference type="STRING" id="420662.Mpe_A0681"/>
<dbReference type="EMBL" id="CP000555">
    <property type="protein sequence ID" value="ABM93643.1"/>
    <property type="molecule type" value="Genomic_DNA"/>
</dbReference>
<evidence type="ECO:0000313" key="3">
    <source>
        <dbReference type="Proteomes" id="UP000000366"/>
    </source>
</evidence>
<evidence type="ECO:0000313" key="2">
    <source>
        <dbReference type="EMBL" id="ABM93643.1"/>
    </source>
</evidence>
<sequence length="186" mass="20861">MASRQPALASGTGHVLQRHPPMKPIRPSAAMWPRSAPGSRVPTRRRAMVRWQLLLLSMLLPLFPLPSAAQDATLHRALLGLWCNSEDGGRSCWAWDEFHADGRFEACGRTEDDPRPFHGAGRVDISGARMCYTVTAASENFWLRPGQRYCTDIVAIDALTHRYRDLDTHAEFTLYRRAPGDKHCPG</sequence>
<reference evidence="2 3" key="1">
    <citation type="journal article" date="2007" name="J. Bacteriol.">
        <title>Whole-genome analysis of the methyl tert-butyl ether-degrading beta-proteobacterium Methylibium petroleiphilum PM1.</title>
        <authorList>
            <person name="Kane S.R."/>
            <person name="Chakicherla A.Y."/>
            <person name="Chain P.S.G."/>
            <person name="Schmidt R."/>
            <person name="Shin M.W."/>
            <person name="Legler T.C."/>
            <person name="Scow K.M."/>
            <person name="Larimer F.W."/>
            <person name="Lucas S.M."/>
            <person name="Richardson P.M."/>
            <person name="Hristova K.R."/>
        </authorList>
    </citation>
    <scope>NUCLEOTIDE SEQUENCE [LARGE SCALE GENOMIC DNA]</scope>
    <source>
        <strain evidence="3">ATCC BAA-1232 / LMG 22953 / PM1</strain>
    </source>
</reference>
<proteinExistence type="predicted"/>
<accession>A2SDK4</accession>
<dbReference type="AlphaFoldDB" id="A2SDK4"/>
<dbReference type="Proteomes" id="UP000000366">
    <property type="component" value="Chromosome"/>
</dbReference>
<gene>
    <name evidence="2" type="ordered locus">Mpe_A0681</name>
</gene>
<dbReference type="KEGG" id="mpt:Mpe_A0681"/>
<protein>
    <submittedName>
        <fullName evidence="2">Uncharacterized protein</fullName>
    </submittedName>
</protein>
<feature type="region of interest" description="Disordered" evidence="1">
    <location>
        <begin position="1"/>
        <end position="39"/>
    </location>
</feature>
<keyword evidence="3" id="KW-1185">Reference proteome</keyword>
<evidence type="ECO:0000256" key="1">
    <source>
        <dbReference type="SAM" id="MobiDB-lite"/>
    </source>
</evidence>